<proteinExistence type="inferred from homology"/>
<protein>
    <submittedName>
        <fullName evidence="4">Amidinotransferase</fullName>
    </submittedName>
</protein>
<feature type="active site" description="Proton donor" evidence="3">
    <location>
        <position position="166"/>
    </location>
</feature>
<dbReference type="GO" id="GO:0016597">
    <property type="term" value="F:amino acid binding"/>
    <property type="evidence" value="ECO:0007669"/>
    <property type="project" value="TreeGrafter"/>
</dbReference>
<dbReference type="InterPro" id="IPR033199">
    <property type="entry name" value="DDAH-like"/>
</dbReference>
<dbReference type="AlphaFoldDB" id="A0A931J5P4"/>
<gene>
    <name evidence="4" type="ORF">I7X39_20250</name>
</gene>
<sequence length="263" mass="28250">MSQTPRHAWVREPAVTLPEACELTHLAREPIDYADLLVEHQAYRRALTQLGLQVVVLPALPQFPDSVFVEDAALLLPELTVLTRPGVASRQAEPVHLQAALAARGLPLHTLQAPATLDGGDVLRIGKRLLVGLSTRSNAAAVEQLRSLLQPFGYQVDAVPLGPSLHLKTACTALDDETLLINPEWVDAAALMGFQFLHVDAAEPFAANVLRLPQAWLANAAFPRTLERLGPEAAQRGIALHAVGIPAFGRAEAGLTCLSLIEP</sequence>
<evidence type="ECO:0000313" key="5">
    <source>
        <dbReference type="Proteomes" id="UP000613266"/>
    </source>
</evidence>
<keyword evidence="5" id="KW-1185">Reference proteome</keyword>
<name>A0A931J5P4_9BURK</name>
<dbReference type="GO" id="GO:0000052">
    <property type="term" value="P:citrulline metabolic process"/>
    <property type="evidence" value="ECO:0007669"/>
    <property type="project" value="TreeGrafter"/>
</dbReference>
<evidence type="ECO:0000256" key="2">
    <source>
        <dbReference type="ARBA" id="ARBA00022801"/>
    </source>
</evidence>
<dbReference type="GO" id="GO:0045429">
    <property type="term" value="P:positive regulation of nitric oxide biosynthetic process"/>
    <property type="evidence" value="ECO:0007669"/>
    <property type="project" value="TreeGrafter"/>
</dbReference>
<dbReference type="EMBL" id="JAEDAK010000019">
    <property type="protein sequence ID" value="MBH9579233.1"/>
    <property type="molecule type" value="Genomic_DNA"/>
</dbReference>
<dbReference type="Gene3D" id="3.75.10.10">
    <property type="entry name" value="L-arginine/glycine Amidinotransferase, Chain A"/>
    <property type="match status" value="1"/>
</dbReference>
<dbReference type="Pfam" id="PF02274">
    <property type="entry name" value="ADI"/>
    <property type="match status" value="1"/>
</dbReference>
<reference evidence="4" key="1">
    <citation type="submission" date="2020-12" db="EMBL/GenBank/DDBJ databases">
        <title>The genome sequence of Inhella sp. 1Y17.</title>
        <authorList>
            <person name="Liu Y."/>
        </authorList>
    </citation>
    <scope>NUCLEOTIDE SEQUENCE</scope>
    <source>
        <strain evidence="4">1Y17</strain>
    </source>
</reference>
<evidence type="ECO:0000256" key="1">
    <source>
        <dbReference type="ARBA" id="ARBA00008532"/>
    </source>
</evidence>
<dbReference type="RefSeq" id="WP_198112999.1">
    <property type="nucleotide sequence ID" value="NZ_JAEDAK010000019.1"/>
</dbReference>
<comment type="similarity">
    <text evidence="1">Belongs to the DDAH family.</text>
</comment>
<feature type="active site" description="Nucleophile" evidence="3">
    <location>
        <position position="257"/>
    </location>
</feature>
<evidence type="ECO:0000256" key="3">
    <source>
        <dbReference type="PIRSR" id="PIRSR633199-1"/>
    </source>
</evidence>
<keyword evidence="2" id="KW-0378">Hydrolase</keyword>
<organism evidence="4 5">
    <name type="scientific">Inhella proteolytica</name>
    <dbReference type="NCBI Taxonomy" id="2795029"/>
    <lineage>
        <taxon>Bacteria</taxon>
        <taxon>Pseudomonadati</taxon>
        <taxon>Pseudomonadota</taxon>
        <taxon>Betaproteobacteria</taxon>
        <taxon>Burkholderiales</taxon>
        <taxon>Sphaerotilaceae</taxon>
        <taxon>Inhella</taxon>
    </lineage>
</organism>
<dbReference type="Proteomes" id="UP000613266">
    <property type="component" value="Unassembled WGS sequence"/>
</dbReference>
<dbReference type="SUPFAM" id="SSF55909">
    <property type="entry name" value="Pentein"/>
    <property type="match status" value="1"/>
</dbReference>
<dbReference type="GO" id="GO:0006525">
    <property type="term" value="P:arginine metabolic process"/>
    <property type="evidence" value="ECO:0007669"/>
    <property type="project" value="TreeGrafter"/>
</dbReference>
<dbReference type="GO" id="GO:0016403">
    <property type="term" value="F:dimethylargininase activity"/>
    <property type="evidence" value="ECO:0007669"/>
    <property type="project" value="TreeGrafter"/>
</dbReference>
<dbReference type="PANTHER" id="PTHR12737:SF9">
    <property type="entry name" value="DIMETHYLARGININASE"/>
    <property type="match status" value="1"/>
</dbReference>
<dbReference type="PANTHER" id="PTHR12737">
    <property type="entry name" value="DIMETHYLARGININE DIMETHYLAMINOHYDROLASE"/>
    <property type="match status" value="1"/>
</dbReference>
<comment type="caution">
    <text evidence="4">The sequence shown here is derived from an EMBL/GenBank/DDBJ whole genome shotgun (WGS) entry which is preliminary data.</text>
</comment>
<accession>A0A931J5P4</accession>
<evidence type="ECO:0000313" key="4">
    <source>
        <dbReference type="EMBL" id="MBH9579233.1"/>
    </source>
</evidence>